<gene>
    <name evidence="1" type="ORF">NZ47_10045</name>
</gene>
<dbReference type="STRING" id="82374.NZ47_10045"/>
<dbReference type="AlphaFoldDB" id="A0A0B2JZY2"/>
<dbReference type="InterPro" id="IPR011664">
    <property type="entry name" value="Abi_system_AbiD/AbiF-like"/>
</dbReference>
<sequence>MANNKLNLEGQIQQMKSKNIGFNIVKEPEALEYLAKHTYYFRLKHYAENFEKIKKPGVGTRYLALEFAHLKELSLLDLYYRRVMFNIVQDVEHYAKIQLLNALARNKKENGYDIVNEYMEKRKYLDKELSRHQTKYAKGLIEKYRGNFAVWNIIEVQTFSQFIDLYDMYFEKYQQKHVDTKYINVVKNLRNSIAHNNCLMFNLHPSATASDTEDAIRIAVGMGLDEDESREMNHVTFIKELNITLYVFWNIVTSEEEKEFQLELLHDLVNKRFNRHMFYFENNNIVLPVLKYAQKLVKFYFDKICDNKNH</sequence>
<dbReference type="RefSeq" id="WP_039210079.1">
    <property type="nucleotide sequence ID" value="NZ_JSCE01000189.1"/>
</dbReference>
<dbReference type="eggNOG" id="COG4823">
    <property type="taxonomic scope" value="Bacteria"/>
</dbReference>
<proteinExistence type="predicted"/>
<accession>A0A0B2JZY2</accession>
<name>A0A0B2JZY2_9FIRM</name>
<evidence type="ECO:0000313" key="2">
    <source>
        <dbReference type="Proteomes" id="UP000030993"/>
    </source>
</evidence>
<dbReference type="Pfam" id="PF07751">
    <property type="entry name" value="Abi_2"/>
    <property type="match status" value="1"/>
</dbReference>
<evidence type="ECO:0000313" key="1">
    <source>
        <dbReference type="EMBL" id="KHM51522.1"/>
    </source>
</evidence>
<dbReference type="Proteomes" id="UP000030993">
    <property type="component" value="Unassembled WGS sequence"/>
</dbReference>
<keyword evidence="2" id="KW-1185">Reference proteome</keyword>
<protein>
    <recommendedName>
        <fullName evidence="3">CAAX protease</fullName>
    </recommendedName>
</protein>
<organism evidence="1 2">
    <name type="scientific">Anaerovibrio lipolyticus</name>
    <dbReference type="NCBI Taxonomy" id="82374"/>
    <lineage>
        <taxon>Bacteria</taxon>
        <taxon>Bacillati</taxon>
        <taxon>Bacillota</taxon>
        <taxon>Negativicutes</taxon>
        <taxon>Selenomonadales</taxon>
        <taxon>Selenomonadaceae</taxon>
        <taxon>Anaerovibrio</taxon>
    </lineage>
</organism>
<reference evidence="1 2" key="1">
    <citation type="journal article" date="2013" name="PLoS ONE">
        <title>Identification and characterization of three novel lipases belonging to families II and V from Anaerovibrio lipolyticus 5ST.</title>
        <authorList>
            <person name="Prive F."/>
            <person name="Kaderbhai N.N."/>
            <person name="Girdwood S."/>
            <person name="Worgan H.J."/>
            <person name="Pinloche E."/>
            <person name="Scollan N.D."/>
            <person name="Huws S.A."/>
            <person name="Newbold C.J."/>
        </authorList>
    </citation>
    <scope>NUCLEOTIDE SEQUENCE [LARGE SCALE GENOMIC DNA]</scope>
    <source>
        <strain evidence="1 2">5S</strain>
    </source>
</reference>
<evidence type="ECO:0008006" key="3">
    <source>
        <dbReference type="Google" id="ProtNLM"/>
    </source>
</evidence>
<comment type="caution">
    <text evidence="1">The sequence shown here is derived from an EMBL/GenBank/DDBJ whole genome shotgun (WGS) entry which is preliminary data.</text>
</comment>
<dbReference type="EMBL" id="JSCE01000189">
    <property type="protein sequence ID" value="KHM51522.1"/>
    <property type="molecule type" value="Genomic_DNA"/>
</dbReference>